<sequence length="267" mass="28917">MFTERSIAILGLGWLGEPLGLTLQQQGWQVSGTSRDESKAERLQQQGLHTITMEFNAPLPAQWPDALRAHTLLLCVPPGKLDNYASRLGQLAQAAVAAGTQRVIFTSATSVYGGTGIKTEHDASPDGPRGERMLAAEQAVQACGARQVLILRLSGLVGGNREPGRFLAGREFDGGDEPVNLVAQEDLLRFIPALLARNDWPAVLNLSAPHHPSRRDFYREAARLQQLPPPIFSGGGAGKTIDGSAICGLLGMDYSVTDWFEWLQARR</sequence>
<accession>A0ABW7NY77</accession>
<comment type="caution">
    <text evidence="2">The sequence shown here is derived from an EMBL/GenBank/DDBJ whole genome shotgun (WGS) entry which is preliminary data.</text>
</comment>
<dbReference type="InterPro" id="IPR028939">
    <property type="entry name" value="P5C_Rdtase_cat_N"/>
</dbReference>
<evidence type="ECO:0000259" key="1">
    <source>
        <dbReference type="Pfam" id="PF03807"/>
    </source>
</evidence>
<dbReference type="InterPro" id="IPR036291">
    <property type="entry name" value="NAD(P)-bd_dom_sf"/>
</dbReference>
<dbReference type="PANTHER" id="PTHR48079:SF6">
    <property type="entry name" value="NAD(P)-BINDING DOMAIN-CONTAINING PROTEIN-RELATED"/>
    <property type="match status" value="1"/>
</dbReference>
<keyword evidence="3" id="KW-1185">Reference proteome</keyword>
<gene>
    <name evidence="2" type="ORF">AB9R89_02310</name>
</gene>
<dbReference type="Proteomes" id="UP001610706">
    <property type="component" value="Unassembled WGS sequence"/>
</dbReference>
<evidence type="ECO:0000313" key="2">
    <source>
        <dbReference type="EMBL" id="MFH7564157.1"/>
    </source>
</evidence>
<dbReference type="PANTHER" id="PTHR48079">
    <property type="entry name" value="PROTEIN YEEZ"/>
    <property type="match status" value="1"/>
</dbReference>
<organism evidence="2 3">
    <name type="scientific">Oceanimonas smirnovii</name>
    <dbReference type="NCBI Taxonomy" id="264574"/>
    <lineage>
        <taxon>Bacteria</taxon>
        <taxon>Pseudomonadati</taxon>
        <taxon>Pseudomonadota</taxon>
        <taxon>Gammaproteobacteria</taxon>
        <taxon>Aeromonadales</taxon>
        <taxon>Aeromonadaceae</taxon>
        <taxon>Oceanimonas</taxon>
    </lineage>
</organism>
<dbReference type="RefSeq" id="WP_317075253.1">
    <property type="nucleotide sequence ID" value="NZ_CP166302.1"/>
</dbReference>
<dbReference type="EMBL" id="JBGFTR010000002">
    <property type="protein sequence ID" value="MFH7564157.1"/>
    <property type="molecule type" value="Genomic_DNA"/>
</dbReference>
<dbReference type="Pfam" id="PF03807">
    <property type="entry name" value="F420_oxidored"/>
    <property type="match status" value="1"/>
</dbReference>
<reference evidence="2 3" key="1">
    <citation type="submission" date="2024-08" db="EMBL/GenBank/DDBJ databases">
        <title>Oceanimonas smirnovii Genome sequencing and assembly.</title>
        <authorList>
            <person name="Tang B."/>
        </authorList>
    </citation>
    <scope>NUCLEOTIDE SEQUENCE [LARGE SCALE GENOMIC DNA]</scope>
    <source>
        <strain evidence="2 3">OS2020-119</strain>
    </source>
</reference>
<feature type="domain" description="Pyrroline-5-carboxylate reductase catalytic N-terminal" evidence="1">
    <location>
        <begin position="7"/>
        <end position="92"/>
    </location>
</feature>
<proteinExistence type="predicted"/>
<evidence type="ECO:0000313" key="3">
    <source>
        <dbReference type="Proteomes" id="UP001610706"/>
    </source>
</evidence>
<dbReference type="SUPFAM" id="SSF51735">
    <property type="entry name" value="NAD(P)-binding Rossmann-fold domains"/>
    <property type="match status" value="1"/>
</dbReference>
<dbReference type="InterPro" id="IPR051783">
    <property type="entry name" value="NAD(P)-dependent_oxidoreduct"/>
</dbReference>
<dbReference type="Gene3D" id="3.40.50.720">
    <property type="entry name" value="NAD(P)-binding Rossmann-like Domain"/>
    <property type="match status" value="1"/>
</dbReference>
<name>A0ABW7NY77_9GAMM</name>
<protein>
    <submittedName>
        <fullName evidence="2">NAD(P)-binding domain-containing protein</fullName>
    </submittedName>
</protein>